<dbReference type="CDD" id="cd01960">
    <property type="entry name" value="nsLTP1"/>
    <property type="match status" value="1"/>
</dbReference>
<dbReference type="InParanoid" id="A0A251VLE4"/>
<sequence>MKGPVISHVAMLAMITMALVMVHPTEAISCGELAGMLSPCISYLRSGGSPSANCCSGAKKVQGAIQSQADRRTACNCAKSAAGQLQVRADAATGLPGKCGISVNVPMNPNVDCNSIP</sequence>
<dbReference type="OrthoDB" id="649864at2759"/>
<dbReference type="EMBL" id="MNCJ02000332">
    <property type="protein sequence ID" value="KAF5755012.1"/>
    <property type="molecule type" value="Genomic_DNA"/>
</dbReference>
<proteinExistence type="inferred from homology"/>
<dbReference type="GO" id="GO:0006869">
    <property type="term" value="P:lipid transport"/>
    <property type="evidence" value="ECO:0007669"/>
    <property type="project" value="InterPro"/>
</dbReference>
<dbReference type="OMA" id="CNCAKSA"/>
<comment type="similarity">
    <text evidence="1 4">Belongs to the plant LTP family.</text>
</comment>
<reference evidence="7" key="3">
    <citation type="submission" date="2020-06" db="EMBL/GenBank/DDBJ databases">
        <title>Helianthus annuus Genome sequencing and assembly Release 2.</title>
        <authorList>
            <person name="Gouzy J."/>
            <person name="Langlade N."/>
            <person name="Munos S."/>
        </authorList>
    </citation>
    <scope>NUCLEOTIDE SEQUENCE</scope>
    <source>
        <tissue evidence="7">Leaves</tissue>
    </source>
</reference>
<dbReference type="InterPro" id="IPR036312">
    <property type="entry name" value="Bifun_inhib/LTP/seed_sf"/>
</dbReference>
<evidence type="ECO:0000313" key="8">
    <source>
        <dbReference type="EMBL" id="OTG36427.1"/>
    </source>
</evidence>
<reference evidence="7 9" key="1">
    <citation type="journal article" date="2017" name="Nature">
        <title>The sunflower genome provides insights into oil metabolism, flowering and Asterid evolution.</title>
        <authorList>
            <person name="Badouin H."/>
            <person name="Gouzy J."/>
            <person name="Grassa C.J."/>
            <person name="Murat F."/>
            <person name="Staton S.E."/>
            <person name="Cottret L."/>
            <person name="Lelandais-Briere C."/>
            <person name="Owens G.L."/>
            <person name="Carrere S."/>
            <person name="Mayjonade B."/>
            <person name="Legrand L."/>
            <person name="Gill N."/>
            <person name="Kane N.C."/>
            <person name="Bowers J.E."/>
            <person name="Hubner S."/>
            <person name="Bellec A."/>
            <person name="Berard A."/>
            <person name="Berges H."/>
            <person name="Blanchet N."/>
            <person name="Boniface M.C."/>
            <person name="Brunel D."/>
            <person name="Catrice O."/>
            <person name="Chaidir N."/>
            <person name="Claudel C."/>
            <person name="Donnadieu C."/>
            <person name="Faraut T."/>
            <person name="Fievet G."/>
            <person name="Helmstetter N."/>
            <person name="King M."/>
            <person name="Knapp S.J."/>
            <person name="Lai Z."/>
            <person name="Le Paslier M.C."/>
            <person name="Lippi Y."/>
            <person name="Lorenzon L."/>
            <person name="Mandel J.R."/>
            <person name="Marage G."/>
            <person name="Marchand G."/>
            <person name="Marquand E."/>
            <person name="Bret-Mestries E."/>
            <person name="Morien E."/>
            <person name="Nambeesan S."/>
            <person name="Nguyen T."/>
            <person name="Pegot-Espagnet P."/>
            <person name="Pouilly N."/>
            <person name="Raftis F."/>
            <person name="Sallet E."/>
            <person name="Schiex T."/>
            <person name="Thomas J."/>
            <person name="Vandecasteele C."/>
            <person name="Vares D."/>
            <person name="Vear F."/>
            <person name="Vautrin S."/>
            <person name="Crespi M."/>
            <person name="Mangin B."/>
            <person name="Burke J.M."/>
            <person name="Salse J."/>
            <person name="Munos S."/>
            <person name="Vincourt P."/>
            <person name="Rieseberg L.H."/>
            <person name="Langlade N.B."/>
        </authorList>
    </citation>
    <scope>NUCLEOTIDE SEQUENCE [LARGE SCALE GENOMIC DNA]</scope>
    <source>
        <strain evidence="9">cv. SF193</strain>
        <tissue evidence="7">Leaves</tissue>
    </source>
</reference>
<dbReference type="STRING" id="4232.A0A251VLE4"/>
<evidence type="ECO:0000313" key="7">
    <source>
        <dbReference type="EMBL" id="KAF5755012.1"/>
    </source>
</evidence>
<gene>
    <name evidence="8" type="ORF">HannXRQ_Chr01g0007491</name>
    <name evidence="7" type="ORF">HanXRQr2_Chr17g0797761</name>
</gene>
<reference evidence="8" key="2">
    <citation type="submission" date="2017-02" db="EMBL/GenBank/DDBJ databases">
        <title>Sunflower complete genome.</title>
        <authorList>
            <person name="Langlade N."/>
            <person name="Munos S."/>
        </authorList>
    </citation>
    <scope>NUCLEOTIDE SEQUENCE [LARGE SCALE GENOMIC DNA]</scope>
    <source>
        <tissue evidence="8">Leaves</tissue>
    </source>
</reference>
<evidence type="ECO:0000256" key="4">
    <source>
        <dbReference type="RuleBase" id="RU000628"/>
    </source>
</evidence>
<evidence type="ECO:0000259" key="6">
    <source>
        <dbReference type="SMART" id="SM00499"/>
    </source>
</evidence>
<dbReference type="PRINTS" id="PR00382">
    <property type="entry name" value="LIPIDTRNSFER"/>
</dbReference>
<evidence type="ECO:0000256" key="5">
    <source>
        <dbReference type="SAM" id="SignalP"/>
    </source>
</evidence>
<dbReference type="SMART" id="SM00499">
    <property type="entry name" value="AAI"/>
    <property type="match status" value="1"/>
</dbReference>
<dbReference type="Proteomes" id="UP000215914">
    <property type="component" value="Chromosome 1"/>
</dbReference>
<organism evidence="8 9">
    <name type="scientific">Helianthus annuus</name>
    <name type="common">Common sunflower</name>
    <dbReference type="NCBI Taxonomy" id="4232"/>
    <lineage>
        <taxon>Eukaryota</taxon>
        <taxon>Viridiplantae</taxon>
        <taxon>Streptophyta</taxon>
        <taxon>Embryophyta</taxon>
        <taxon>Tracheophyta</taxon>
        <taxon>Spermatophyta</taxon>
        <taxon>Magnoliopsida</taxon>
        <taxon>eudicotyledons</taxon>
        <taxon>Gunneridae</taxon>
        <taxon>Pentapetalae</taxon>
        <taxon>asterids</taxon>
        <taxon>campanulids</taxon>
        <taxon>Asterales</taxon>
        <taxon>Asteraceae</taxon>
        <taxon>Asteroideae</taxon>
        <taxon>Heliantheae alliance</taxon>
        <taxon>Heliantheae</taxon>
        <taxon>Helianthus</taxon>
    </lineage>
</organism>
<dbReference type="PANTHER" id="PTHR33076">
    <property type="entry name" value="NON-SPECIFIC LIPID-TRANSFER PROTEIN 2-RELATED"/>
    <property type="match status" value="1"/>
</dbReference>
<evidence type="ECO:0000256" key="2">
    <source>
        <dbReference type="ARBA" id="ARBA00022448"/>
    </source>
</evidence>
<keyword evidence="2 4" id="KW-0813">Transport</keyword>
<feature type="chain" id="PRO_5012558321" description="Non-specific lipid-transfer protein" evidence="5">
    <location>
        <begin position="28"/>
        <end position="117"/>
    </location>
</feature>
<evidence type="ECO:0000313" key="9">
    <source>
        <dbReference type="Proteomes" id="UP000215914"/>
    </source>
</evidence>
<accession>A0A251VLE4</accession>
<keyword evidence="9" id="KW-1185">Reference proteome</keyword>
<protein>
    <recommendedName>
        <fullName evidence="4">Non-specific lipid-transfer protein</fullName>
    </recommendedName>
</protein>
<dbReference type="EMBL" id="CM007890">
    <property type="protein sequence ID" value="OTG36427.1"/>
    <property type="molecule type" value="Genomic_DNA"/>
</dbReference>
<name>A0A251VLE4_HELAN</name>
<keyword evidence="3 4" id="KW-0446">Lipid-binding</keyword>
<evidence type="ECO:0000256" key="3">
    <source>
        <dbReference type="ARBA" id="ARBA00023121"/>
    </source>
</evidence>
<dbReference type="AlphaFoldDB" id="A0A251VLE4"/>
<dbReference type="InterPro" id="IPR016140">
    <property type="entry name" value="Bifunc_inhib/LTP/seed_store"/>
</dbReference>
<dbReference type="SUPFAM" id="SSF47699">
    <property type="entry name" value="Bifunctional inhibitor/lipid-transfer protein/seed storage 2S albumin"/>
    <property type="match status" value="1"/>
</dbReference>
<feature type="signal peptide" evidence="5">
    <location>
        <begin position="1"/>
        <end position="27"/>
    </location>
</feature>
<dbReference type="Gene3D" id="1.10.110.10">
    <property type="entry name" value="Plant lipid-transfer and hydrophobic proteins"/>
    <property type="match status" value="1"/>
</dbReference>
<keyword evidence="5" id="KW-0732">Signal</keyword>
<comment type="function">
    <text evidence="4">Plant non-specific lipid-transfer proteins transfer phospholipids as well as galactolipids across membranes. May play a role in wax or cutin deposition in the cell walls of expanding epidermal cells and certain secretory tissues.</text>
</comment>
<dbReference type="Gramene" id="mRNA:HanXRQr2_Chr17g0797761">
    <property type="protein sequence ID" value="mRNA:HanXRQr2_Chr17g0797761"/>
    <property type="gene ID" value="HanXRQr2_Chr17g0797761"/>
</dbReference>
<evidence type="ECO:0000256" key="1">
    <source>
        <dbReference type="ARBA" id="ARBA00009748"/>
    </source>
</evidence>
<dbReference type="Pfam" id="PF00234">
    <property type="entry name" value="Tryp_alpha_amyl"/>
    <property type="match status" value="1"/>
</dbReference>
<dbReference type="InterPro" id="IPR000528">
    <property type="entry name" value="Plant_nsLTP"/>
</dbReference>
<dbReference type="GO" id="GO:0008289">
    <property type="term" value="F:lipid binding"/>
    <property type="evidence" value="ECO:0007669"/>
    <property type="project" value="UniProtKB-KW"/>
</dbReference>
<feature type="domain" description="Bifunctional inhibitor/plant lipid transfer protein/seed storage helical" evidence="6">
    <location>
        <begin position="30"/>
        <end position="113"/>
    </location>
</feature>